<dbReference type="EMBL" id="SLVU01000002">
    <property type="protein sequence ID" value="TCN33696.1"/>
    <property type="molecule type" value="Genomic_DNA"/>
</dbReference>
<dbReference type="PANTHER" id="PTHR30514">
    <property type="entry name" value="GLUCOKINASE"/>
    <property type="match status" value="1"/>
</dbReference>
<evidence type="ECO:0000313" key="2">
    <source>
        <dbReference type="EMBL" id="TCN33696.1"/>
    </source>
</evidence>
<dbReference type="Gene3D" id="1.10.10.10">
    <property type="entry name" value="Winged helix-like DNA-binding domain superfamily/Winged helix DNA-binding domain"/>
    <property type="match status" value="1"/>
</dbReference>
<gene>
    <name evidence="2" type="ORF">EV184_1022</name>
</gene>
<dbReference type="RefSeq" id="WP_327419728.1">
    <property type="nucleotide sequence ID" value="NZ_SLVU01000002.1"/>
</dbReference>
<dbReference type="InterPro" id="IPR036388">
    <property type="entry name" value="WH-like_DNA-bd_sf"/>
</dbReference>
<dbReference type="Pfam" id="PF01418">
    <property type="entry name" value="HTH_6"/>
    <property type="match status" value="1"/>
</dbReference>
<dbReference type="InterPro" id="IPR000281">
    <property type="entry name" value="HTH_RpiR"/>
</dbReference>
<dbReference type="AlphaFoldDB" id="A0A4R2C0U4"/>
<protein>
    <submittedName>
        <fullName evidence="2">RpiR family transcriptional regulator</fullName>
    </submittedName>
</protein>
<accession>A0A4R2C0U4</accession>
<evidence type="ECO:0000259" key="1">
    <source>
        <dbReference type="PROSITE" id="PS51071"/>
    </source>
</evidence>
<dbReference type="InterPro" id="IPR047640">
    <property type="entry name" value="RpiR-like"/>
</dbReference>
<dbReference type="InterPro" id="IPR009057">
    <property type="entry name" value="Homeodomain-like_sf"/>
</dbReference>
<reference evidence="2 3" key="1">
    <citation type="submission" date="2019-03" db="EMBL/GenBank/DDBJ databases">
        <title>Genomic Encyclopedia of Type Strains, Phase IV (KMG-V): Genome sequencing to study the core and pangenomes of soil and plant-associated prokaryotes.</title>
        <authorList>
            <person name="Whitman W."/>
        </authorList>
    </citation>
    <scope>NUCLEOTIDE SEQUENCE [LARGE SCALE GENOMIC DNA]</scope>
    <source>
        <strain evidence="2 3">23C40</strain>
    </source>
</reference>
<organism evidence="2 3">
    <name type="scientific">Sinorhizobium americanum</name>
    <dbReference type="NCBI Taxonomy" id="194963"/>
    <lineage>
        <taxon>Bacteria</taxon>
        <taxon>Pseudomonadati</taxon>
        <taxon>Pseudomonadota</taxon>
        <taxon>Alphaproteobacteria</taxon>
        <taxon>Hyphomicrobiales</taxon>
        <taxon>Rhizobiaceae</taxon>
        <taxon>Sinorhizobium/Ensifer group</taxon>
        <taxon>Sinorhizobium</taxon>
    </lineage>
</organism>
<name>A0A4R2C0U4_9HYPH</name>
<sequence length="106" mass="11646">MTGREMEVMKAESTRPPTDVTELKGMFASRALKLPKQLEQVARVALARPDLIAFGSARSIAVACSVSPTSVTRLATALGFHSFRDFKSFFQQHLRRTANSENCGCL</sequence>
<dbReference type="SUPFAM" id="SSF46689">
    <property type="entry name" value="Homeodomain-like"/>
    <property type="match status" value="1"/>
</dbReference>
<evidence type="ECO:0000313" key="3">
    <source>
        <dbReference type="Proteomes" id="UP000295043"/>
    </source>
</evidence>
<dbReference type="GO" id="GO:0097367">
    <property type="term" value="F:carbohydrate derivative binding"/>
    <property type="evidence" value="ECO:0007669"/>
    <property type="project" value="InterPro"/>
</dbReference>
<comment type="caution">
    <text evidence="2">The sequence shown here is derived from an EMBL/GenBank/DDBJ whole genome shotgun (WGS) entry which is preliminary data.</text>
</comment>
<dbReference type="PROSITE" id="PS51071">
    <property type="entry name" value="HTH_RPIR"/>
    <property type="match status" value="1"/>
</dbReference>
<dbReference type="GO" id="GO:0003700">
    <property type="term" value="F:DNA-binding transcription factor activity"/>
    <property type="evidence" value="ECO:0007669"/>
    <property type="project" value="InterPro"/>
</dbReference>
<proteinExistence type="predicted"/>
<dbReference type="GO" id="GO:0003677">
    <property type="term" value="F:DNA binding"/>
    <property type="evidence" value="ECO:0007669"/>
    <property type="project" value="InterPro"/>
</dbReference>
<dbReference type="Proteomes" id="UP000295043">
    <property type="component" value="Unassembled WGS sequence"/>
</dbReference>
<dbReference type="PANTHER" id="PTHR30514:SF18">
    <property type="entry name" value="RPIR-FAMILY TRANSCRIPTIONAL REGULATOR"/>
    <property type="match status" value="1"/>
</dbReference>
<feature type="domain" description="HTH rpiR-type" evidence="1">
    <location>
        <begin position="21"/>
        <end position="97"/>
    </location>
</feature>